<dbReference type="Proteomes" id="UP001159363">
    <property type="component" value="Chromosome 10"/>
</dbReference>
<name>A0ABQ9GLI5_9NEOP</name>
<sequence>MLRELHLASCETCLSGQAGGSLKCKWESCLYRRVCSMYGRVKRRSRYLQIPCCPQQPTGLTLTVNGCVCFHYYLLLLLSADYGATVLVSETGNYFESNVGAIHICVSVLFINLRYDNKKSVSGNFKNTLQLFTFENLREVAVFCRNERKITSQIHMPADAFQLERNMLSHLRSKCFTYLALSGVLLPGGQFVAVYCSSYAHFKNFREIDNKLTDPILNKKQEGRPTEQAIYSFPEKILTYFDKRQFSTGIFADLSKTFDCVDHNIFFTNLNKQITNGSCIMFADDTNILVTSLNNAVLEENVKQTVTDMSSWFQYNKLTLNVNKYVLMSFMQRNKHTTQDERWTIIEYRLIHVDSVCKKLSSMCFAVHTLKNICDNNTILAYYFSNIQSMINYGIIFWGKSTKCKKAFRLQKKIANRSCAMFFQSTSTTLLMSLSQRSGGLPLDLSRSLGIQSITAVVHLSSLLRAVCPAHCHFRVFILSRMSLTNVHAGYIKDSIPVKMAEHISSQHYDQQMTEPHHQSLLYFMCYFINPPPPRHPTTQPLPSPTNH</sequence>
<comment type="caution">
    <text evidence="1">The sequence shown here is derived from an EMBL/GenBank/DDBJ whole genome shotgun (WGS) entry which is preliminary data.</text>
</comment>
<proteinExistence type="predicted"/>
<reference evidence="1 2" key="1">
    <citation type="submission" date="2023-02" db="EMBL/GenBank/DDBJ databases">
        <title>LHISI_Scaffold_Assembly.</title>
        <authorList>
            <person name="Stuart O.P."/>
            <person name="Cleave R."/>
            <person name="Magrath M.J.L."/>
            <person name="Mikheyev A.S."/>
        </authorList>
    </citation>
    <scope>NUCLEOTIDE SEQUENCE [LARGE SCALE GENOMIC DNA]</scope>
    <source>
        <strain evidence="1">Daus_M_001</strain>
        <tissue evidence="1">Leg muscle</tissue>
    </source>
</reference>
<protein>
    <recommendedName>
        <fullName evidence="3">Reverse transcriptase domain-containing protein</fullName>
    </recommendedName>
</protein>
<dbReference type="EMBL" id="JARBHB010000011">
    <property type="protein sequence ID" value="KAJ8872896.1"/>
    <property type="molecule type" value="Genomic_DNA"/>
</dbReference>
<gene>
    <name evidence="1" type="ORF">PR048_026512</name>
</gene>
<keyword evidence="2" id="KW-1185">Reference proteome</keyword>
<organism evidence="1 2">
    <name type="scientific">Dryococelus australis</name>
    <dbReference type="NCBI Taxonomy" id="614101"/>
    <lineage>
        <taxon>Eukaryota</taxon>
        <taxon>Metazoa</taxon>
        <taxon>Ecdysozoa</taxon>
        <taxon>Arthropoda</taxon>
        <taxon>Hexapoda</taxon>
        <taxon>Insecta</taxon>
        <taxon>Pterygota</taxon>
        <taxon>Neoptera</taxon>
        <taxon>Polyneoptera</taxon>
        <taxon>Phasmatodea</taxon>
        <taxon>Verophasmatodea</taxon>
        <taxon>Anareolatae</taxon>
        <taxon>Phasmatidae</taxon>
        <taxon>Eurycanthinae</taxon>
        <taxon>Dryococelus</taxon>
    </lineage>
</organism>
<evidence type="ECO:0000313" key="2">
    <source>
        <dbReference type="Proteomes" id="UP001159363"/>
    </source>
</evidence>
<accession>A0ABQ9GLI5</accession>
<evidence type="ECO:0000313" key="1">
    <source>
        <dbReference type="EMBL" id="KAJ8872896.1"/>
    </source>
</evidence>
<evidence type="ECO:0008006" key="3">
    <source>
        <dbReference type="Google" id="ProtNLM"/>
    </source>
</evidence>